<evidence type="ECO:0008006" key="14">
    <source>
        <dbReference type="Google" id="ProtNLM"/>
    </source>
</evidence>
<feature type="domain" description="EGF-like" evidence="10">
    <location>
        <begin position="59"/>
        <end position="102"/>
    </location>
</feature>
<keyword evidence="6 9" id="KW-0472">Membrane</keyword>
<dbReference type="PROSITE" id="PS00022">
    <property type="entry name" value="EGF_1"/>
    <property type="match status" value="2"/>
</dbReference>
<dbReference type="Gene3D" id="1.20.1070.10">
    <property type="entry name" value="Rhodopsin 7-helix transmembrane proteins"/>
    <property type="match status" value="1"/>
</dbReference>
<dbReference type="SUPFAM" id="SSF81321">
    <property type="entry name" value="Family A G protein-coupled receptor-like"/>
    <property type="match status" value="1"/>
</dbReference>
<dbReference type="InterPro" id="IPR017452">
    <property type="entry name" value="GPCR_Rhodpsn_7TM"/>
</dbReference>
<gene>
    <name evidence="12" type="ORF">ZHD862_LOCUS27182</name>
</gene>
<evidence type="ECO:0000256" key="6">
    <source>
        <dbReference type="ARBA" id="ARBA00023136"/>
    </source>
</evidence>
<accession>A0A815CMS0</accession>
<evidence type="ECO:0000256" key="1">
    <source>
        <dbReference type="ARBA" id="ARBA00004370"/>
    </source>
</evidence>
<keyword evidence="2 8" id="KW-0245">EGF-like domain</keyword>
<evidence type="ECO:0000256" key="8">
    <source>
        <dbReference type="PROSITE-ProRule" id="PRU00076"/>
    </source>
</evidence>
<reference evidence="12" key="1">
    <citation type="submission" date="2021-02" db="EMBL/GenBank/DDBJ databases">
        <authorList>
            <person name="Nowell W R."/>
        </authorList>
    </citation>
    <scope>NUCLEOTIDE SEQUENCE</scope>
</reference>
<sequence length="486" mass="56108">MTTKYINRKFLYFCQCDEGYSGDQCNIKHNCSCSSDSYCLASSICVCPMNKFGSKCYLKSSICQTSNNPCQNNGLCIPVDDRMSLNKSTCLCTENFYETRSNRTYYLGVLREKFIESEHIQTRILSNYQCLPINELMNNTFLNYPFVHHAKYYPYLCQQQKQLKCFYDNRYMCICDVNRFSNCFTFNHTLSYDCQGENICENGGLCFQHNIKCPILSICACPECYYGTKCQFSTRGFVLSLGYILGYHIKPNVLFYRQPFVIKISLIIIVFMFILGMINGTLSIAIFCKENVRQTGCSLYLLTSSCNSLLLIIVSVIKFSQLILSQTAVLTNRTFLTLNCILLDMILKVLVASNDGFYGCVALERVFTVINGIKFNQVKTKQIAKWIILCVFLLTIITHIHDPIHRQLINDSDGDEQRLWCLVRYSSSINISNIFVTFFRFLISFSINLISTIILIISIARSRSKVRSKIPFKKHLQQQLYQHKHH</sequence>
<organism evidence="12 13">
    <name type="scientific">Rotaria sordida</name>
    <dbReference type="NCBI Taxonomy" id="392033"/>
    <lineage>
        <taxon>Eukaryota</taxon>
        <taxon>Metazoa</taxon>
        <taxon>Spiralia</taxon>
        <taxon>Gnathifera</taxon>
        <taxon>Rotifera</taxon>
        <taxon>Eurotatoria</taxon>
        <taxon>Bdelloidea</taxon>
        <taxon>Philodinida</taxon>
        <taxon>Philodinidae</taxon>
        <taxon>Rotaria</taxon>
    </lineage>
</organism>
<evidence type="ECO:0000256" key="5">
    <source>
        <dbReference type="ARBA" id="ARBA00022989"/>
    </source>
</evidence>
<dbReference type="PROSITE" id="PS50262">
    <property type="entry name" value="G_PROTEIN_RECEP_F1_2"/>
    <property type="match status" value="1"/>
</dbReference>
<evidence type="ECO:0000259" key="11">
    <source>
        <dbReference type="PROSITE" id="PS50262"/>
    </source>
</evidence>
<dbReference type="InterPro" id="IPR000276">
    <property type="entry name" value="GPCR_Rhodpsn"/>
</dbReference>
<dbReference type="PROSITE" id="PS50026">
    <property type="entry name" value="EGF_3"/>
    <property type="match status" value="1"/>
</dbReference>
<dbReference type="EMBL" id="CAJNOT010002118">
    <property type="protein sequence ID" value="CAF1285852.1"/>
    <property type="molecule type" value="Genomic_DNA"/>
</dbReference>
<proteinExistence type="predicted"/>
<evidence type="ECO:0000256" key="2">
    <source>
        <dbReference type="ARBA" id="ARBA00022536"/>
    </source>
</evidence>
<dbReference type="Pfam" id="PF00001">
    <property type="entry name" value="7tm_1"/>
    <property type="match status" value="1"/>
</dbReference>
<dbReference type="PANTHER" id="PTHR24049">
    <property type="entry name" value="CRUMBS FAMILY MEMBER"/>
    <property type="match status" value="1"/>
</dbReference>
<evidence type="ECO:0000259" key="10">
    <source>
        <dbReference type="PROSITE" id="PS50026"/>
    </source>
</evidence>
<protein>
    <recommendedName>
        <fullName evidence="14">EGF-like domain-containing protein</fullName>
    </recommendedName>
</protein>
<comment type="subcellular location">
    <subcellularLocation>
        <location evidence="1">Membrane</location>
    </subcellularLocation>
</comment>
<keyword evidence="4" id="KW-0677">Repeat</keyword>
<feature type="domain" description="G-protein coupled receptors family 1 profile" evidence="11">
    <location>
        <begin position="279"/>
        <end position="486"/>
    </location>
</feature>
<dbReference type="Gene3D" id="2.10.25.10">
    <property type="entry name" value="Laminin"/>
    <property type="match status" value="1"/>
</dbReference>
<feature type="transmembrane region" description="Helical" evidence="9">
    <location>
        <begin position="299"/>
        <end position="317"/>
    </location>
</feature>
<feature type="transmembrane region" description="Helical" evidence="9">
    <location>
        <begin position="260"/>
        <end position="287"/>
    </location>
</feature>
<evidence type="ECO:0000256" key="4">
    <source>
        <dbReference type="ARBA" id="ARBA00022737"/>
    </source>
</evidence>
<evidence type="ECO:0000256" key="9">
    <source>
        <dbReference type="SAM" id="Phobius"/>
    </source>
</evidence>
<evidence type="ECO:0000313" key="13">
    <source>
        <dbReference type="Proteomes" id="UP000663864"/>
    </source>
</evidence>
<keyword evidence="5 9" id="KW-1133">Transmembrane helix</keyword>
<dbReference type="GO" id="GO:0004930">
    <property type="term" value="F:G protein-coupled receptor activity"/>
    <property type="evidence" value="ECO:0007669"/>
    <property type="project" value="InterPro"/>
</dbReference>
<dbReference type="Proteomes" id="UP000663864">
    <property type="component" value="Unassembled WGS sequence"/>
</dbReference>
<feature type="transmembrane region" description="Helical" evidence="9">
    <location>
        <begin position="383"/>
        <end position="401"/>
    </location>
</feature>
<comment type="caution">
    <text evidence="8">Lacks conserved residue(s) required for the propagation of feature annotation.</text>
</comment>
<dbReference type="AlphaFoldDB" id="A0A815CMS0"/>
<feature type="non-terminal residue" evidence="12">
    <location>
        <position position="1"/>
    </location>
</feature>
<dbReference type="GO" id="GO:0016020">
    <property type="term" value="C:membrane"/>
    <property type="evidence" value="ECO:0007669"/>
    <property type="project" value="UniProtKB-SubCell"/>
</dbReference>
<keyword evidence="7" id="KW-1015">Disulfide bond</keyword>
<evidence type="ECO:0000313" key="12">
    <source>
        <dbReference type="EMBL" id="CAF1285852.1"/>
    </source>
</evidence>
<comment type="caution">
    <text evidence="12">The sequence shown here is derived from an EMBL/GenBank/DDBJ whole genome shotgun (WGS) entry which is preliminary data.</text>
</comment>
<feature type="transmembrane region" description="Helical" evidence="9">
    <location>
        <begin position="434"/>
        <end position="460"/>
    </location>
</feature>
<evidence type="ECO:0000256" key="7">
    <source>
        <dbReference type="ARBA" id="ARBA00023157"/>
    </source>
</evidence>
<name>A0A815CMS0_9BILA</name>
<evidence type="ECO:0000256" key="3">
    <source>
        <dbReference type="ARBA" id="ARBA00022692"/>
    </source>
</evidence>
<dbReference type="PROSITE" id="PS01186">
    <property type="entry name" value="EGF_2"/>
    <property type="match status" value="1"/>
</dbReference>
<keyword evidence="3 9" id="KW-0812">Transmembrane</keyword>
<dbReference type="InterPro" id="IPR000742">
    <property type="entry name" value="EGF"/>
</dbReference>
<dbReference type="InterPro" id="IPR051022">
    <property type="entry name" value="Notch_Cell-Fate_Det"/>
</dbReference>